<sequence>MCALQKRSTWNLVPFLHSSYWWIFTIRVDPMLNWVVSRLKWWPNDILECLVSDGRVSRD</sequence>
<name>A0A396J453_MEDTR</name>
<comment type="caution">
    <text evidence="1">The sequence shown here is derived from an EMBL/GenBank/DDBJ whole genome shotgun (WGS) entry which is preliminary data.</text>
</comment>
<protein>
    <submittedName>
        <fullName evidence="1">Uncharacterized protein</fullName>
    </submittedName>
</protein>
<dbReference type="EMBL" id="PSQE01000003">
    <property type="protein sequence ID" value="RHN71423.1"/>
    <property type="molecule type" value="Genomic_DNA"/>
</dbReference>
<proteinExistence type="predicted"/>
<evidence type="ECO:0000313" key="1">
    <source>
        <dbReference type="EMBL" id="RHN71423.1"/>
    </source>
</evidence>
<gene>
    <name evidence="1" type="ORF">MtrunA17_Chr3g0146081</name>
</gene>
<dbReference type="Gramene" id="rna20105">
    <property type="protein sequence ID" value="RHN71423.1"/>
    <property type="gene ID" value="gene20105"/>
</dbReference>
<reference evidence="1" key="1">
    <citation type="journal article" date="2018" name="Nat. Plants">
        <title>Whole-genome landscape of Medicago truncatula symbiotic genes.</title>
        <authorList>
            <person name="Pecrix Y."/>
            <person name="Gamas P."/>
            <person name="Carrere S."/>
        </authorList>
    </citation>
    <scope>NUCLEOTIDE SEQUENCE</scope>
    <source>
        <tissue evidence="1">Leaves</tissue>
    </source>
</reference>
<organism evidence="1">
    <name type="scientific">Medicago truncatula</name>
    <name type="common">Barrel medic</name>
    <name type="synonym">Medicago tribuloides</name>
    <dbReference type="NCBI Taxonomy" id="3880"/>
    <lineage>
        <taxon>Eukaryota</taxon>
        <taxon>Viridiplantae</taxon>
        <taxon>Streptophyta</taxon>
        <taxon>Embryophyta</taxon>
        <taxon>Tracheophyta</taxon>
        <taxon>Spermatophyta</taxon>
        <taxon>Magnoliopsida</taxon>
        <taxon>eudicotyledons</taxon>
        <taxon>Gunneridae</taxon>
        <taxon>Pentapetalae</taxon>
        <taxon>rosids</taxon>
        <taxon>fabids</taxon>
        <taxon>Fabales</taxon>
        <taxon>Fabaceae</taxon>
        <taxon>Papilionoideae</taxon>
        <taxon>50 kb inversion clade</taxon>
        <taxon>NPAAA clade</taxon>
        <taxon>Hologalegina</taxon>
        <taxon>IRL clade</taxon>
        <taxon>Trifolieae</taxon>
        <taxon>Medicago</taxon>
    </lineage>
</organism>
<dbReference type="AlphaFoldDB" id="A0A396J453"/>
<dbReference type="Proteomes" id="UP000265566">
    <property type="component" value="Chromosome 3"/>
</dbReference>
<accession>A0A396J453</accession>